<feature type="transmembrane region" description="Helical" evidence="1">
    <location>
        <begin position="169"/>
        <end position="188"/>
    </location>
</feature>
<dbReference type="RefSeq" id="WP_313794153.1">
    <property type="nucleotide sequence ID" value="NZ_CP102453.1"/>
</dbReference>
<dbReference type="PANTHER" id="PTHR39650">
    <property type="entry name" value="CDP-ARCHAEOL SYNTHASE"/>
    <property type="match status" value="1"/>
</dbReference>
<dbReference type="Proteomes" id="UP001315967">
    <property type="component" value="Chromosome"/>
</dbReference>
<feature type="transmembrane region" description="Helical" evidence="1">
    <location>
        <begin position="56"/>
        <end position="77"/>
    </location>
</feature>
<keyword evidence="1" id="KW-1133">Transmembrane helix</keyword>
<keyword evidence="1" id="KW-0812">Transmembrane</keyword>
<keyword evidence="1" id="KW-0472">Membrane</keyword>
<name>A0ABY5P7E0_9LACT</name>
<sequence>MSIVLKMYATLMPVIFAGVANMLFCKSNVLAQWAVPMDRGKRLWDGNRLFGDNKTWKGFLGMIVFGIIFQLLWSIPFLLIPQMNQYHYIYADYPNQLTLNIGFGFQLGLAYVLFELPNSFIKRRLNILPGKTSTNKILKVIFIWVDQADSIIGCTWVISLYVHLSGLEWAGFIVLGSLTHILINGLLYQLKWRRNRF</sequence>
<evidence type="ECO:0000256" key="1">
    <source>
        <dbReference type="SAM" id="Phobius"/>
    </source>
</evidence>
<dbReference type="Pfam" id="PF01864">
    <property type="entry name" value="CarS-like"/>
    <property type="match status" value="1"/>
</dbReference>
<feature type="transmembrane region" description="Helical" evidence="1">
    <location>
        <begin position="97"/>
        <end position="116"/>
    </location>
</feature>
<protein>
    <submittedName>
        <fullName evidence="2">CDP-archaeol synthase</fullName>
    </submittedName>
</protein>
<evidence type="ECO:0000313" key="3">
    <source>
        <dbReference type="Proteomes" id="UP001315967"/>
    </source>
</evidence>
<evidence type="ECO:0000313" key="2">
    <source>
        <dbReference type="EMBL" id="UUX34652.1"/>
    </source>
</evidence>
<proteinExistence type="predicted"/>
<dbReference type="InterPro" id="IPR032690">
    <property type="entry name" value="CarS"/>
</dbReference>
<gene>
    <name evidence="2" type="ORF">NRE15_03090</name>
</gene>
<feature type="transmembrane region" description="Helical" evidence="1">
    <location>
        <begin position="12"/>
        <end position="35"/>
    </location>
</feature>
<organism evidence="2 3">
    <name type="scientific">Fundicoccus culcitae</name>
    <dbReference type="NCBI Taxonomy" id="2969821"/>
    <lineage>
        <taxon>Bacteria</taxon>
        <taxon>Bacillati</taxon>
        <taxon>Bacillota</taxon>
        <taxon>Bacilli</taxon>
        <taxon>Lactobacillales</taxon>
        <taxon>Aerococcaceae</taxon>
        <taxon>Fundicoccus</taxon>
    </lineage>
</organism>
<dbReference type="EMBL" id="CP102453">
    <property type="protein sequence ID" value="UUX34652.1"/>
    <property type="molecule type" value="Genomic_DNA"/>
</dbReference>
<dbReference type="PANTHER" id="PTHR39650:SF1">
    <property type="entry name" value="CDP-ARCHAEOL SYNTHASE"/>
    <property type="match status" value="1"/>
</dbReference>
<accession>A0ABY5P7E0</accession>
<keyword evidence="3" id="KW-1185">Reference proteome</keyword>
<reference evidence="2 3" key="1">
    <citation type="submission" date="2022-08" db="EMBL/GenBank/DDBJ databases">
        <title>Aerococcaceae sp. nov isolated from spoiled eye mask.</title>
        <authorList>
            <person name="Zhou G."/>
            <person name="Xie X.-B."/>
            <person name="Shi Q.-S."/>
            <person name="Wang Y.-S."/>
            <person name="Wen X."/>
            <person name="Peng H."/>
            <person name="Yang X.-J."/>
            <person name="Tao H.-B."/>
            <person name="Huang X.-M."/>
        </authorList>
    </citation>
    <scope>NUCLEOTIDE SEQUENCE [LARGE SCALE GENOMIC DNA]</scope>
    <source>
        <strain evidence="3">DM20194951</strain>
    </source>
</reference>
<feature type="transmembrane region" description="Helical" evidence="1">
    <location>
        <begin position="137"/>
        <end position="163"/>
    </location>
</feature>